<organism evidence="3">
    <name type="scientific">Noctiluca scintillans</name>
    <name type="common">Sea sparkle</name>
    <name type="synonym">Red tide dinoflagellate</name>
    <dbReference type="NCBI Taxonomy" id="2966"/>
    <lineage>
        <taxon>Eukaryota</taxon>
        <taxon>Sar</taxon>
        <taxon>Alveolata</taxon>
        <taxon>Dinophyceae</taxon>
        <taxon>Noctilucales</taxon>
        <taxon>Noctilucaceae</taxon>
        <taxon>Noctiluca</taxon>
    </lineage>
</organism>
<dbReference type="EMBL" id="HBFQ01064251">
    <property type="protein sequence ID" value="CAD8871188.1"/>
    <property type="molecule type" value="Transcribed_RNA"/>
</dbReference>
<dbReference type="PANTHER" id="PTHR12136:SF41">
    <property type="entry name" value="PLECKSTRIN HOMOLOGY (PH) AND LIPID-BINDING START DOMAINS-CONTAINING PROTEIN"/>
    <property type="match status" value="1"/>
</dbReference>
<feature type="domain" description="Protein ENHANCED DISEASE RESISTANCE 2 C-terminal" evidence="2">
    <location>
        <begin position="288"/>
        <end position="503"/>
    </location>
</feature>
<protein>
    <recommendedName>
        <fullName evidence="2">Protein ENHANCED DISEASE RESISTANCE 2 C-terminal domain-containing protein</fullName>
    </recommendedName>
</protein>
<sequence length="516" mass="57945">MATAATVKFTLVGVLSCALPSVTFASLVGGCSGYVTGRKVRQRKLSTEVFVDDVGHLTADEPLLLLRRLKYLTKWGHAQLLQSTTLPQQFAILDEVVRAFEPWTHEVDFGGESTAASEMCCQLLYPLFHFLQRHAAAATVVKAAQLTAEAFDIGDVEATDVERCRVVFRTIKTTVTLLGGMTSGQRSQLSTQASRRWQPPHCHTVRIGRLINVLCPLLQRADVLRALEQADARRASVGMREDEFFSCSESEEEEVPAPDNLPRADFETRCREGLPHDSRTDPRKEHTWSLFDTSHFKLRNATYLTDKVKVKTPSPGALLDLVNVDWMRVGPEGPVQQVAEHPSFAPAHLRRKGDNRFLLVANFLFPPYQAVITGALDPKAPWYVNDTAEARCWKRFLEASDEERKTKFKVIPSVIDGPFVVRRTVPRKPVLIGMKVKMDTYYAPGEYLEIVIVPTSSRTEELITSTCLRYMSGMSFVFTVLIEGQQEDELPEALLWCTCVEKVEVQRLPYPLLTST</sequence>
<dbReference type="Pfam" id="PF07059">
    <property type="entry name" value="EDR2_C"/>
    <property type="match status" value="1"/>
</dbReference>
<feature type="chain" id="PRO_5031136149" description="Protein ENHANCED DISEASE RESISTANCE 2 C-terminal domain-containing protein" evidence="1">
    <location>
        <begin position="26"/>
        <end position="516"/>
    </location>
</feature>
<keyword evidence="1" id="KW-0732">Signal</keyword>
<dbReference type="AlphaFoldDB" id="A0A7S1B0Q5"/>
<dbReference type="InterPro" id="IPR045096">
    <property type="entry name" value="EDR2-like"/>
</dbReference>
<proteinExistence type="predicted"/>
<name>A0A7S1B0Q5_NOCSC</name>
<dbReference type="PANTHER" id="PTHR12136">
    <property type="entry name" value="ENHANCED DISEASE RESISTANCE-RELATED"/>
    <property type="match status" value="1"/>
</dbReference>
<feature type="signal peptide" evidence="1">
    <location>
        <begin position="1"/>
        <end position="25"/>
    </location>
</feature>
<evidence type="ECO:0000256" key="1">
    <source>
        <dbReference type="SAM" id="SignalP"/>
    </source>
</evidence>
<reference evidence="3" key="1">
    <citation type="submission" date="2021-01" db="EMBL/GenBank/DDBJ databases">
        <authorList>
            <person name="Corre E."/>
            <person name="Pelletier E."/>
            <person name="Niang G."/>
            <person name="Scheremetjew M."/>
            <person name="Finn R."/>
            <person name="Kale V."/>
            <person name="Holt S."/>
            <person name="Cochrane G."/>
            <person name="Meng A."/>
            <person name="Brown T."/>
            <person name="Cohen L."/>
        </authorList>
    </citation>
    <scope>NUCLEOTIDE SEQUENCE</scope>
</reference>
<gene>
    <name evidence="3" type="ORF">NSCI0253_LOCUS45545</name>
</gene>
<evidence type="ECO:0000259" key="2">
    <source>
        <dbReference type="Pfam" id="PF07059"/>
    </source>
</evidence>
<evidence type="ECO:0000313" key="3">
    <source>
        <dbReference type="EMBL" id="CAD8871188.1"/>
    </source>
</evidence>
<dbReference type="InterPro" id="IPR009769">
    <property type="entry name" value="EDR2_C"/>
</dbReference>
<accession>A0A7S1B0Q5</accession>